<evidence type="ECO:0000313" key="12">
    <source>
        <dbReference type="Proteomes" id="UP000824044"/>
    </source>
</evidence>
<keyword evidence="8 9" id="KW-0413">Isomerase</keyword>
<evidence type="ECO:0000313" key="11">
    <source>
        <dbReference type="EMBL" id="HIZ24180.1"/>
    </source>
</evidence>
<dbReference type="FunFam" id="3.20.20.70:FF:000009">
    <property type="entry name" value="1-(5-phosphoribosyl)-5-[(5-phosphoribosylamino)methylideneamino] imidazole-4-carboxamide isomerase"/>
    <property type="match status" value="1"/>
</dbReference>
<dbReference type="Gene3D" id="3.20.20.70">
    <property type="entry name" value="Aldolase class I"/>
    <property type="match status" value="1"/>
</dbReference>
<dbReference type="InterPro" id="IPR011060">
    <property type="entry name" value="RibuloseP-bd_barrel"/>
</dbReference>
<evidence type="ECO:0000256" key="6">
    <source>
        <dbReference type="ARBA" id="ARBA00022605"/>
    </source>
</evidence>
<dbReference type="PANTHER" id="PTHR43090">
    <property type="entry name" value="1-(5-PHOSPHORIBOSYL)-5-[(5-PHOSPHORIBOSYLAMINO)METHYLIDENEAMINO] IMIDAZOLE-4-CARBOXAMIDE ISOMERASE"/>
    <property type="match status" value="1"/>
</dbReference>
<comment type="pathway">
    <text evidence="3 9">Amino-acid biosynthesis; L-histidine biosynthesis; L-histidine from 5-phospho-alpha-D-ribose 1-diphosphate: step 4/9.</text>
</comment>
<name>A0A9D2IVC5_9FIRM</name>
<feature type="active site" description="Proton acceptor" evidence="9">
    <location>
        <position position="8"/>
    </location>
</feature>
<keyword evidence="5 9" id="KW-0963">Cytoplasm</keyword>
<evidence type="ECO:0000256" key="8">
    <source>
        <dbReference type="ARBA" id="ARBA00023235"/>
    </source>
</evidence>
<gene>
    <name evidence="9" type="primary">hisA</name>
    <name evidence="11" type="ORF">H9812_01730</name>
</gene>
<evidence type="ECO:0000256" key="7">
    <source>
        <dbReference type="ARBA" id="ARBA00023102"/>
    </source>
</evidence>
<dbReference type="EMBL" id="DXBS01000039">
    <property type="protein sequence ID" value="HIZ24180.1"/>
    <property type="molecule type" value="Genomic_DNA"/>
</dbReference>
<dbReference type="PANTHER" id="PTHR43090:SF2">
    <property type="entry name" value="1-(5-PHOSPHORIBOSYL)-5-[(5-PHOSPHORIBOSYLAMINO)METHYLIDENEAMINO] IMIDAZOLE-4-CARBOXAMIDE ISOMERASE"/>
    <property type="match status" value="1"/>
</dbReference>
<dbReference type="GO" id="GO:0005737">
    <property type="term" value="C:cytoplasm"/>
    <property type="evidence" value="ECO:0007669"/>
    <property type="project" value="UniProtKB-SubCell"/>
</dbReference>
<keyword evidence="6 9" id="KW-0028">Amino-acid biosynthesis</keyword>
<dbReference type="EC" id="5.3.1.16" evidence="9"/>
<dbReference type="SUPFAM" id="SSF51366">
    <property type="entry name" value="Ribulose-phoshate binding barrel"/>
    <property type="match status" value="1"/>
</dbReference>
<sequence>MILYPAIDILEGRAVRLLHGKRSEVTDYGDPVDCAKRWVDMGAKILHVVDLSGAFGEKSTFHRSLERIAALGVPVQSGGGLRSMEAIVHRFRMGADRVVLGTVCVEQPEVLKEAAETFGGKIVAGIDAKGGKLAVRGWTEIAEKDAFDFGCEARALGVTDAVFTDIGRDGALTGVNVEDTVKMGETGLNIIASGGVSSISDLRALAEKGVYGAILGRSIYTGAIDLAAALKEFSWYERE</sequence>
<evidence type="ECO:0000256" key="9">
    <source>
        <dbReference type="HAMAP-Rule" id="MF_01014"/>
    </source>
</evidence>
<reference evidence="11" key="1">
    <citation type="journal article" date="2021" name="PeerJ">
        <title>Extensive microbial diversity within the chicken gut microbiome revealed by metagenomics and culture.</title>
        <authorList>
            <person name="Gilroy R."/>
            <person name="Ravi A."/>
            <person name="Getino M."/>
            <person name="Pursley I."/>
            <person name="Horton D.L."/>
            <person name="Alikhan N.F."/>
            <person name="Baker D."/>
            <person name="Gharbi K."/>
            <person name="Hall N."/>
            <person name="Watson M."/>
            <person name="Adriaenssens E.M."/>
            <person name="Foster-Nyarko E."/>
            <person name="Jarju S."/>
            <person name="Secka A."/>
            <person name="Antonio M."/>
            <person name="Oren A."/>
            <person name="Chaudhuri R.R."/>
            <person name="La Ragione R."/>
            <person name="Hildebrand F."/>
            <person name="Pallen M.J."/>
        </authorList>
    </citation>
    <scope>NUCLEOTIDE SEQUENCE</scope>
    <source>
        <strain evidence="11">CHK33-5263</strain>
    </source>
</reference>
<feature type="active site" description="Proton donor" evidence="9">
    <location>
        <position position="127"/>
    </location>
</feature>
<evidence type="ECO:0000256" key="10">
    <source>
        <dbReference type="RuleBase" id="RU003657"/>
    </source>
</evidence>
<reference evidence="11" key="2">
    <citation type="submission" date="2021-04" db="EMBL/GenBank/DDBJ databases">
        <authorList>
            <person name="Gilroy R."/>
        </authorList>
    </citation>
    <scope>NUCLEOTIDE SEQUENCE</scope>
    <source>
        <strain evidence="11">CHK33-5263</strain>
    </source>
</reference>
<dbReference type="GO" id="GO:0000105">
    <property type="term" value="P:L-histidine biosynthetic process"/>
    <property type="evidence" value="ECO:0007669"/>
    <property type="project" value="UniProtKB-UniRule"/>
</dbReference>
<comment type="caution">
    <text evidence="11">The sequence shown here is derived from an EMBL/GenBank/DDBJ whole genome shotgun (WGS) entry which is preliminary data.</text>
</comment>
<dbReference type="GO" id="GO:0000162">
    <property type="term" value="P:L-tryptophan biosynthetic process"/>
    <property type="evidence" value="ECO:0007669"/>
    <property type="project" value="TreeGrafter"/>
</dbReference>
<dbReference type="InterPro" id="IPR023016">
    <property type="entry name" value="HisA/PriA"/>
</dbReference>
<evidence type="ECO:0000256" key="4">
    <source>
        <dbReference type="ARBA" id="ARBA00009667"/>
    </source>
</evidence>
<dbReference type="AlphaFoldDB" id="A0A9D2IVC5"/>
<evidence type="ECO:0000256" key="5">
    <source>
        <dbReference type="ARBA" id="ARBA00022490"/>
    </source>
</evidence>
<dbReference type="Pfam" id="PF00977">
    <property type="entry name" value="His_biosynth"/>
    <property type="match status" value="1"/>
</dbReference>
<dbReference type="InterPro" id="IPR006062">
    <property type="entry name" value="His_biosynth"/>
</dbReference>
<dbReference type="InterPro" id="IPR044524">
    <property type="entry name" value="Isoase_HisA-like"/>
</dbReference>
<dbReference type="CDD" id="cd04732">
    <property type="entry name" value="HisA"/>
    <property type="match status" value="1"/>
</dbReference>
<evidence type="ECO:0000256" key="3">
    <source>
        <dbReference type="ARBA" id="ARBA00005133"/>
    </source>
</evidence>
<protein>
    <recommendedName>
        <fullName evidence="9">1-(5-phosphoribosyl)-5-[(5-phosphoribosylamino)methylideneamino] imidazole-4-carboxamide isomerase</fullName>
        <ecNumber evidence="9">5.3.1.16</ecNumber>
    </recommendedName>
    <alternativeName>
        <fullName evidence="9">Phosphoribosylformimino-5-aminoimidazole carboxamide ribotide isomerase</fullName>
    </alternativeName>
</protein>
<keyword evidence="7 9" id="KW-0368">Histidine biosynthesis</keyword>
<dbReference type="HAMAP" id="MF_01014">
    <property type="entry name" value="HisA"/>
    <property type="match status" value="1"/>
</dbReference>
<accession>A0A9D2IVC5</accession>
<organism evidence="11 12">
    <name type="scientific">Candidatus Gallimonas intestinigallinarum</name>
    <dbReference type="NCBI Taxonomy" id="2838604"/>
    <lineage>
        <taxon>Bacteria</taxon>
        <taxon>Bacillati</taxon>
        <taxon>Bacillota</taxon>
        <taxon>Clostridia</taxon>
        <taxon>Candidatus Gallimonas</taxon>
    </lineage>
</organism>
<comment type="subcellular location">
    <subcellularLocation>
        <location evidence="2 9">Cytoplasm</location>
    </subcellularLocation>
</comment>
<dbReference type="GO" id="GO:0003949">
    <property type="term" value="F:1-(5-phosphoribosyl)-5-[(5-phosphoribosylamino)methylideneamino]imidazole-4-carboxamide isomerase activity"/>
    <property type="evidence" value="ECO:0007669"/>
    <property type="project" value="UniProtKB-UniRule"/>
</dbReference>
<dbReference type="Proteomes" id="UP000824044">
    <property type="component" value="Unassembled WGS sequence"/>
</dbReference>
<dbReference type="InterPro" id="IPR013785">
    <property type="entry name" value="Aldolase_TIM"/>
</dbReference>
<comment type="catalytic activity">
    <reaction evidence="1 9">
        <text>1-(5-phospho-beta-D-ribosyl)-5-[(5-phospho-beta-D-ribosylamino)methylideneamino]imidazole-4-carboxamide = 5-[(5-phospho-1-deoxy-D-ribulos-1-ylimino)methylamino]-1-(5-phospho-beta-D-ribosyl)imidazole-4-carboxamide</text>
        <dbReference type="Rhea" id="RHEA:15469"/>
        <dbReference type="ChEBI" id="CHEBI:58435"/>
        <dbReference type="ChEBI" id="CHEBI:58525"/>
        <dbReference type="EC" id="5.3.1.16"/>
    </reaction>
</comment>
<proteinExistence type="inferred from homology"/>
<evidence type="ECO:0000256" key="2">
    <source>
        <dbReference type="ARBA" id="ARBA00004496"/>
    </source>
</evidence>
<evidence type="ECO:0000256" key="1">
    <source>
        <dbReference type="ARBA" id="ARBA00000901"/>
    </source>
</evidence>
<comment type="similarity">
    <text evidence="4 9 10">Belongs to the HisA/HisF family.</text>
</comment>